<dbReference type="Proteomes" id="UP000326857">
    <property type="component" value="Unassembled WGS sequence"/>
</dbReference>
<dbReference type="AlphaFoldDB" id="A0A5E7XZK2"/>
<sequence>MFGLFKKGVDQACLQSAGQQAAIHLMRSIKLYSDLNEIDQYRIEEAINKSVEAQIITVQVALSILNYTIQDAYYEAGLASPLKGMPKFRMTTDDTRKALRLVLSGFKICKANLDMRYRYMCVANLMTDEERALDSQIAEWSQNAVRDVFENDLKFIDTTWVGMIVNSSIEFIQNISTMKSNSENIIAKNPAHLHKIDVDEITSEFRQCWKSAGSHIQSKAPKHEFFWLKSDLQTPLLSHFAFRVRNQIFFVLVETSENLNAPGNLAGLRRIAEGCEGHACILPMKMGPEDRWTPVNPGWGLLDADSRISVDPMQLLSNVKIEMTDWELHDFAVQVVTNAIKNDGKNVIASLADPAVDPSVWFEGDRGPEWVIVRAARYPDSPSLPKNVSEITASCKAVSNHGNFAPVTVTSEVRSTPLWRGSEMQVRYTGLLPADIIST</sequence>
<proteinExistence type="predicted"/>
<name>A0A5E7XZK2_9SPHN</name>
<evidence type="ECO:0000313" key="2">
    <source>
        <dbReference type="Proteomes" id="UP000326857"/>
    </source>
</evidence>
<evidence type="ECO:0000313" key="1">
    <source>
        <dbReference type="EMBL" id="VVS99696.1"/>
    </source>
</evidence>
<organism evidence="1 2">
    <name type="scientific">Sphingomonas aurantiaca</name>
    <dbReference type="NCBI Taxonomy" id="185949"/>
    <lineage>
        <taxon>Bacteria</taxon>
        <taxon>Pseudomonadati</taxon>
        <taxon>Pseudomonadota</taxon>
        <taxon>Alphaproteobacteria</taxon>
        <taxon>Sphingomonadales</taxon>
        <taxon>Sphingomonadaceae</taxon>
        <taxon>Sphingomonas</taxon>
    </lineage>
</organism>
<dbReference type="RefSeq" id="WP_151989826.1">
    <property type="nucleotide sequence ID" value="NZ_LR701524.1"/>
</dbReference>
<dbReference type="EMBL" id="CABVLI010000025">
    <property type="protein sequence ID" value="VVS99696.1"/>
    <property type="molecule type" value="Genomic_DNA"/>
</dbReference>
<protein>
    <submittedName>
        <fullName evidence="1">Uncharacterized protein</fullName>
    </submittedName>
</protein>
<reference evidence="1 2" key="1">
    <citation type="submission" date="2019-09" db="EMBL/GenBank/DDBJ databases">
        <authorList>
            <person name="Dittami M. S."/>
        </authorList>
    </citation>
    <scope>NUCLEOTIDE SEQUENCE [LARGE SCALE GENOMIC DNA]</scope>
    <source>
        <strain evidence="1">SPHINGO391</strain>
    </source>
</reference>
<accession>A0A5E7XZK2</accession>
<gene>
    <name evidence="1" type="ORF">SPHINGO391_310023</name>
</gene>